<keyword evidence="4" id="KW-1185">Reference proteome</keyword>
<dbReference type="InterPro" id="IPR050942">
    <property type="entry name" value="F-box_BR-signaling"/>
</dbReference>
<dbReference type="PANTHER" id="PTHR44259">
    <property type="entry name" value="OS07G0183000 PROTEIN-RELATED"/>
    <property type="match status" value="1"/>
</dbReference>
<dbReference type="EMBL" id="PJQY01003583">
    <property type="protein sequence ID" value="PQM36108.1"/>
    <property type="molecule type" value="Genomic_DNA"/>
</dbReference>
<evidence type="ECO:0000313" key="4">
    <source>
        <dbReference type="Proteomes" id="UP000250321"/>
    </source>
</evidence>
<dbReference type="InterPro" id="IPR011043">
    <property type="entry name" value="Gal_Oxase/kelch_b-propeller"/>
</dbReference>
<dbReference type="SUPFAM" id="SSF50965">
    <property type="entry name" value="Galactose oxidase, central domain"/>
    <property type="match status" value="1"/>
</dbReference>
<dbReference type="Pfam" id="PF00646">
    <property type="entry name" value="F-box"/>
    <property type="match status" value="1"/>
</dbReference>
<evidence type="ECO:0000259" key="1">
    <source>
        <dbReference type="Pfam" id="PF00646"/>
    </source>
</evidence>
<dbReference type="STRING" id="2094558.A0A314UGI9"/>
<dbReference type="PANTHER" id="PTHR44259:SF15">
    <property type="entry name" value="F-BOX PROTEIN KIB2-RELATED"/>
    <property type="match status" value="1"/>
</dbReference>
<dbReference type="Pfam" id="PF03478">
    <property type="entry name" value="Beta-prop_KIB1-4"/>
    <property type="match status" value="1"/>
</dbReference>
<dbReference type="InterPro" id="IPR036047">
    <property type="entry name" value="F-box-like_dom_sf"/>
</dbReference>
<comment type="caution">
    <text evidence="3">The sequence shown here is derived from an EMBL/GenBank/DDBJ whole genome shotgun (WGS) entry which is preliminary data.</text>
</comment>
<dbReference type="OrthoDB" id="1068419at2759"/>
<feature type="domain" description="KIB1-4 beta-propeller" evidence="2">
    <location>
        <begin position="84"/>
        <end position="354"/>
    </location>
</feature>
<dbReference type="Gene3D" id="1.20.1280.50">
    <property type="match status" value="1"/>
</dbReference>
<protein>
    <submittedName>
        <fullName evidence="3">Putative F-box protein</fullName>
    </submittedName>
</protein>
<name>A0A314UGI9_PRUYE</name>
<evidence type="ECO:0000259" key="2">
    <source>
        <dbReference type="Pfam" id="PF03478"/>
    </source>
</evidence>
<dbReference type="Proteomes" id="UP000250321">
    <property type="component" value="Unassembled WGS sequence"/>
</dbReference>
<accession>A0A314UGI9</accession>
<dbReference type="InterPro" id="IPR005174">
    <property type="entry name" value="KIB1-4_b-propeller"/>
</dbReference>
<dbReference type="SUPFAM" id="SSF81383">
    <property type="entry name" value="F-box domain"/>
    <property type="match status" value="1"/>
</dbReference>
<dbReference type="AlphaFoldDB" id="A0A314UGI9"/>
<reference evidence="3 4" key="1">
    <citation type="submission" date="2018-02" db="EMBL/GenBank/DDBJ databases">
        <title>Draft genome of wild Prunus yedoensis var. nudiflora.</title>
        <authorList>
            <person name="Baek S."/>
            <person name="Kim J.-H."/>
            <person name="Choi K."/>
            <person name="Kim G.-B."/>
            <person name="Cho A."/>
            <person name="Jang H."/>
            <person name="Shin C.-H."/>
            <person name="Yu H.-J."/>
            <person name="Mun J.-H."/>
        </authorList>
    </citation>
    <scope>NUCLEOTIDE SEQUENCE [LARGE SCALE GENOMIC DNA]</scope>
    <source>
        <strain evidence="4">cv. Jeju island</strain>
        <tissue evidence="3">Leaf</tissue>
    </source>
</reference>
<organism evidence="3 4">
    <name type="scientific">Prunus yedoensis var. nudiflora</name>
    <dbReference type="NCBI Taxonomy" id="2094558"/>
    <lineage>
        <taxon>Eukaryota</taxon>
        <taxon>Viridiplantae</taxon>
        <taxon>Streptophyta</taxon>
        <taxon>Embryophyta</taxon>
        <taxon>Tracheophyta</taxon>
        <taxon>Spermatophyta</taxon>
        <taxon>Magnoliopsida</taxon>
        <taxon>eudicotyledons</taxon>
        <taxon>Gunneridae</taxon>
        <taxon>Pentapetalae</taxon>
        <taxon>rosids</taxon>
        <taxon>fabids</taxon>
        <taxon>Rosales</taxon>
        <taxon>Rosaceae</taxon>
        <taxon>Amygdaloideae</taxon>
        <taxon>Amygdaleae</taxon>
        <taxon>Prunus</taxon>
    </lineage>
</organism>
<evidence type="ECO:0000313" key="3">
    <source>
        <dbReference type="EMBL" id="PQM36108.1"/>
    </source>
</evidence>
<dbReference type="CDD" id="cd09917">
    <property type="entry name" value="F-box_SF"/>
    <property type="match status" value="1"/>
</dbReference>
<gene>
    <name evidence="3" type="ORF">Pyn_29469</name>
</gene>
<dbReference type="InterPro" id="IPR001810">
    <property type="entry name" value="F-box_dom"/>
</dbReference>
<sequence>MAKLKVYHRRHKKKRRLPNWSELLPELLLRIMKNLSFVNILQFKAVCSSWKHAATSSHTPWLMLPSSSSRENDQNNPDNAARCFYSLEEQKVYTIKNAFQGFDHEARCVGSSHGWLVIMDSNGNPHLLNPFSRRQIQLPLIFPFPRLTGDLYLESLRMCASIAKAVLSSDPSRDNNFAVVVIYDSSPSKLSFGRHGEEDSRWTLLNVHREYCDVIFHNEQLFALAGDGSVEVWDFNNSFPIKTIDLRQPFAEIGNVDISERLFKGQTFYSDLFGGVFGTLHFYILKLNITANKWEKVESLLRNRALFLGGNQSMSVSTRDFPELEENSIYFTDDRWEEINYVEDYGGHDVGVYNLGNKIVKTLVLDQFNKWRVDPPPFWIVPNPW</sequence>
<proteinExistence type="predicted"/>
<feature type="domain" description="F-box" evidence="1">
    <location>
        <begin position="20"/>
        <end position="57"/>
    </location>
</feature>